<dbReference type="Gene3D" id="3.30.700.10">
    <property type="entry name" value="Glycoprotein, Type 4 Pilin"/>
    <property type="match status" value="1"/>
</dbReference>
<keyword evidence="7 9" id="KW-0472">Membrane</keyword>
<dbReference type="NCBIfam" id="TIGR02532">
    <property type="entry name" value="IV_pilin_GFxxxE"/>
    <property type="match status" value="1"/>
</dbReference>
<dbReference type="SUPFAM" id="SSF54523">
    <property type="entry name" value="Pili subunits"/>
    <property type="match status" value="1"/>
</dbReference>
<evidence type="ECO:0000256" key="8">
    <source>
        <dbReference type="RuleBase" id="RU000389"/>
    </source>
</evidence>
<protein>
    <submittedName>
        <fullName evidence="10">Prepilin-type N-terminal cleavage/methylation domain-containing protein</fullName>
    </submittedName>
</protein>
<feature type="transmembrane region" description="Helical" evidence="9">
    <location>
        <begin position="12"/>
        <end position="36"/>
    </location>
</feature>
<reference evidence="10 11" key="1">
    <citation type="submission" date="2020-01" db="EMBL/GenBank/DDBJ databases">
        <title>Whole genome and functional gene identification of agarase of Vibrio HN897.</title>
        <authorList>
            <person name="Liu Y."/>
            <person name="Zhao Z."/>
        </authorList>
    </citation>
    <scope>NUCLEOTIDE SEQUENCE [LARGE SCALE GENOMIC DNA]</scope>
    <source>
        <strain evidence="10 11">HN897</strain>
    </source>
</reference>
<keyword evidence="11" id="KW-1185">Reference proteome</keyword>
<dbReference type="RefSeq" id="WP_164649651.1">
    <property type="nucleotide sequence ID" value="NZ_CP047475.1"/>
</dbReference>
<comment type="subunit">
    <text evidence="3">The pili are polar flexible filaments of about 5.4 nanometers diameter and 2.5 micrometers average length; they consist of only a single polypeptide chain arranged in a helical configuration of five subunits per turn in the assembled pilus.</text>
</comment>
<dbReference type="GO" id="GO:0016020">
    <property type="term" value="C:membrane"/>
    <property type="evidence" value="ECO:0007669"/>
    <property type="project" value="UniProtKB-SubCell"/>
</dbReference>
<keyword evidence="4" id="KW-0488">Methylation</keyword>
<dbReference type="KEGG" id="vas:GT360_12145"/>
<dbReference type="PROSITE" id="PS00409">
    <property type="entry name" value="PROKAR_NTER_METHYL"/>
    <property type="match status" value="1"/>
</dbReference>
<evidence type="ECO:0000313" key="10">
    <source>
        <dbReference type="EMBL" id="QIA64748.1"/>
    </source>
</evidence>
<dbReference type="PANTHER" id="PTHR30093:SF44">
    <property type="entry name" value="TYPE II SECRETION SYSTEM CORE PROTEIN G"/>
    <property type="match status" value="1"/>
</dbReference>
<evidence type="ECO:0000256" key="2">
    <source>
        <dbReference type="ARBA" id="ARBA00005233"/>
    </source>
</evidence>
<dbReference type="Pfam" id="PF00114">
    <property type="entry name" value="Pilin"/>
    <property type="match status" value="1"/>
</dbReference>
<dbReference type="Pfam" id="PF07963">
    <property type="entry name" value="N_methyl"/>
    <property type="match status" value="1"/>
</dbReference>
<dbReference type="Proteomes" id="UP000464262">
    <property type="component" value="Chromosome 1"/>
</dbReference>
<organism evidence="10 11">
    <name type="scientific">Vibrio astriarenae</name>
    <dbReference type="NCBI Taxonomy" id="1481923"/>
    <lineage>
        <taxon>Bacteria</taxon>
        <taxon>Pseudomonadati</taxon>
        <taxon>Pseudomonadota</taxon>
        <taxon>Gammaproteobacteria</taxon>
        <taxon>Vibrionales</taxon>
        <taxon>Vibrionaceae</taxon>
        <taxon>Vibrio</taxon>
    </lineage>
</organism>
<dbReference type="InterPro" id="IPR000983">
    <property type="entry name" value="Bac_GSPG_pilin"/>
</dbReference>
<dbReference type="InterPro" id="IPR045584">
    <property type="entry name" value="Pilin-like"/>
</dbReference>
<proteinExistence type="inferred from homology"/>
<dbReference type="GO" id="GO:0015627">
    <property type="term" value="C:type II protein secretion system complex"/>
    <property type="evidence" value="ECO:0007669"/>
    <property type="project" value="InterPro"/>
</dbReference>
<dbReference type="GO" id="GO:0015628">
    <property type="term" value="P:protein secretion by the type II secretion system"/>
    <property type="evidence" value="ECO:0007669"/>
    <property type="project" value="InterPro"/>
</dbReference>
<dbReference type="InterPro" id="IPR001082">
    <property type="entry name" value="Pilin"/>
</dbReference>
<dbReference type="AlphaFoldDB" id="A0A7Z2T5W9"/>
<keyword evidence="6 9" id="KW-1133">Transmembrane helix</keyword>
<evidence type="ECO:0000256" key="3">
    <source>
        <dbReference type="ARBA" id="ARBA00011156"/>
    </source>
</evidence>
<evidence type="ECO:0000256" key="7">
    <source>
        <dbReference type="ARBA" id="ARBA00023136"/>
    </source>
</evidence>
<keyword evidence="8" id="KW-0281">Fimbrium</keyword>
<name>A0A7Z2T5W9_9VIBR</name>
<dbReference type="EMBL" id="CP047475">
    <property type="protein sequence ID" value="QIA64748.1"/>
    <property type="molecule type" value="Genomic_DNA"/>
</dbReference>
<keyword evidence="5 9" id="KW-0812">Transmembrane</keyword>
<evidence type="ECO:0000256" key="4">
    <source>
        <dbReference type="ARBA" id="ARBA00022481"/>
    </source>
</evidence>
<gene>
    <name evidence="10" type="ORF">GT360_12145</name>
</gene>
<dbReference type="InterPro" id="IPR012902">
    <property type="entry name" value="N_methyl_site"/>
</dbReference>
<dbReference type="PRINTS" id="PR00813">
    <property type="entry name" value="BCTERIALGSPG"/>
</dbReference>
<comment type="similarity">
    <text evidence="2 8">Belongs to the N-Me-Phe pilin family.</text>
</comment>
<comment type="subcellular location">
    <subcellularLocation>
        <location evidence="1">Membrane</location>
        <topology evidence="1">Single-pass membrane protein</topology>
    </subcellularLocation>
</comment>
<accession>A0A7Z2T5W9</accession>
<dbReference type="PANTHER" id="PTHR30093">
    <property type="entry name" value="GENERAL SECRETION PATHWAY PROTEIN G"/>
    <property type="match status" value="1"/>
</dbReference>
<evidence type="ECO:0000313" key="11">
    <source>
        <dbReference type="Proteomes" id="UP000464262"/>
    </source>
</evidence>
<evidence type="ECO:0000256" key="1">
    <source>
        <dbReference type="ARBA" id="ARBA00004167"/>
    </source>
</evidence>
<dbReference type="GO" id="GO:0007155">
    <property type="term" value="P:cell adhesion"/>
    <property type="evidence" value="ECO:0007669"/>
    <property type="project" value="InterPro"/>
</dbReference>
<sequence>MEMKMKRSKQKGFTLIELMIVVAIIGVLSAIAVPAYKNYVTKSEVASSVATLKSIITPAELYYQENGSFPASDSDLNEVGVGNASIKSGTLSIGSDNKSIELTIDSISGAKAVISRDSNTGWSCSVTGLGSLSAAAPSSCPHS</sequence>
<dbReference type="GO" id="GO:0009289">
    <property type="term" value="C:pilus"/>
    <property type="evidence" value="ECO:0007669"/>
    <property type="project" value="InterPro"/>
</dbReference>
<evidence type="ECO:0000256" key="6">
    <source>
        <dbReference type="ARBA" id="ARBA00022989"/>
    </source>
</evidence>
<evidence type="ECO:0000256" key="5">
    <source>
        <dbReference type="ARBA" id="ARBA00022692"/>
    </source>
</evidence>
<evidence type="ECO:0000256" key="9">
    <source>
        <dbReference type="SAM" id="Phobius"/>
    </source>
</evidence>